<gene>
    <name evidence="1" type="ORF">Pla108_36890</name>
</gene>
<evidence type="ECO:0000313" key="1">
    <source>
        <dbReference type="EMBL" id="TWT94838.1"/>
    </source>
</evidence>
<dbReference type="OrthoDB" id="248877at2"/>
<comment type="caution">
    <text evidence="1">The sequence shown here is derived from an EMBL/GenBank/DDBJ whole genome shotgun (WGS) entry which is preliminary data.</text>
</comment>
<dbReference type="AlphaFoldDB" id="A0A5C6A6D5"/>
<proteinExistence type="predicted"/>
<dbReference type="Gene3D" id="2.40.50.100">
    <property type="match status" value="1"/>
</dbReference>
<accession>A0A5C6A6D5</accession>
<dbReference type="InterPro" id="IPR050393">
    <property type="entry name" value="MFP_Efflux_Pump"/>
</dbReference>
<name>A0A5C6A6D5_9BACT</name>
<dbReference type="Proteomes" id="UP000317421">
    <property type="component" value="Unassembled WGS sequence"/>
</dbReference>
<protein>
    <submittedName>
        <fullName evidence="1">Multidrug resistance protein MdtN</fullName>
    </submittedName>
</protein>
<dbReference type="Gene3D" id="1.10.287.470">
    <property type="entry name" value="Helix hairpin bin"/>
    <property type="match status" value="1"/>
</dbReference>
<dbReference type="EMBL" id="SJPR01000006">
    <property type="protein sequence ID" value="TWT94838.1"/>
    <property type="molecule type" value="Genomic_DNA"/>
</dbReference>
<dbReference type="PANTHER" id="PTHR30367">
    <property type="entry name" value="P-HYDROXYBENZOIC ACID EFFLUX PUMP SUBUNIT AAEA-RELATED"/>
    <property type="match status" value="1"/>
</dbReference>
<dbReference type="Gene3D" id="3.30.450.40">
    <property type="match status" value="1"/>
</dbReference>
<evidence type="ECO:0000313" key="2">
    <source>
        <dbReference type="Proteomes" id="UP000317421"/>
    </source>
</evidence>
<dbReference type="InterPro" id="IPR029016">
    <property type="entry name" value="GAF-like_dom_sf"/>
</dbReference>
<dbReference type="PANTHER" id="PTHR30367:SF1">
    <property type="entry name" value="MULTIDRUG RESISTANCE PROTEIN MDTN"/>
    <property type="match status" value="1"/>
</dbReference>
<organism evidence="1 2">
    <name type="scientific">Botrimarina colliarenosi</name>
    <dbReference type="NCBI Taxonomy" id="2528001"/>
    <lineage>
        <taxon>Bacteria</taxon>
        <taxon>Pseudomonadati</taxon>
        <taxon>Planctomycetota</taxon>
        <taxon>Planctomycetia</taxon>
        <taxon>Pirellulales</taxon>
        <taxon>Lacipirellulaceae</taxon>
        <taxon>Botrimarina</taxon>
    </lineage>
</organism>
<dbReference type="SUPFAM" id="SSF111369">
    <property type="entry name" value="HlyD-like secretion proteins"/>
    <property type="match status" value="1"/>
</dbReference>
<dbReference type="RefSeq" id="WP_146446385.1">
    <property type="nucleotide sequence ID" value="NZ_SJPR01000006.1"/>
</dbReference>
<keyword evidence="2" id="KW-1185">Reference proteome</keyword>
<reference evidence="1 2" key="1">
    <citation type="submission" date="2019-02" db="EMBL/GenBank/DDBJ databases">
        <title>Deep-cultivation of Planctomycetes and their phenomic and genomic characterization uncovers novel biology.</title>
        <authorList>
            <person name="Wiegand S."/>
            <person name="Jogler M."/>
            <person name="Boedeker C."/>
            <person name="Pinto D."/>
            <person name="Vollmers J."/>
            <person name="Rivas-Marin E."/>
            <person name="Kohn T."/>
            <person name="Peeters S.H."/>
            <person name="Heuer A."/>
            <person name="Rast P."/>
            <person name="Oberbeckmann S."/>
            <person name="Bunk B."/>
            <person name="Jeske O."/>
            <person name="Meyerdierks A."/>
            <person name="Storesund J.E."/>
            <person name="Kallscheuer N."/>
            <person name="Luecker S."/>
            <person name="Lage O.M."/>
            <person name="Pohl T."/>
            <person name="Merkel B.J."/>
            <person name="Hornburger P."/>
            <person name="Mueller R.-W."/>
            <person name="Bruemmer F."/>
            <person name="Labrenz M."/>
            <person name="Spormann A.M."/>
            <person name="Op Den Camp H."/>
            <person name="Overmann J."/>
            <person name="Amann R."/>
            <person name="Jetten M.S.M."/>
            <person name="Mascher T."/>
            <person name="Medema M.H."/>
            <person name="Devos D.P."/>
            <person name="Kaster A.-K."/>
            <person name="Ovreas L."/>
            <person name="Rohde M."/>
            <person name="Galperin M.Y."/>
            <person name="Jogler C."/>
        </authorList>
    </citation>
    <scope>NUCLEOTIDE SEQUENCE [LARGE SCALE GENOMIC DNA]</scope>
    <source>
        <strain evidence="1 2">Pla108</strain>
    </source>
</reference>
<sequence>MTQFSQPAAAPDDDAVRRAKAEIQTIVRQISELSRQDISPERYYEEFLNKVVSALAAPGGAIWTVSDTGQLQLGYQINLRQTGLAENPIAQEQHGRLVHRVLSAPVGPGFKEGAVVPPHSGFSADDELVDAASGEHLPANATDFLLVLAPVHNDQGAQGVVEVFQRPGARPQVQQGYLNFLLQVCELAGDYLRGRRLALLADKQSLWEQLESFTRLAHDRLDVRQSAYTIANEGRRLIGADRVTVAVGRGRKPKIEAISGQDTFDTRSNVSTLLTKLARAVAKTGEDVWYTGDTSKLAPQVEKALDAYVDESQTKAMAILPLVDRRGVDPEATEEDVRKGGRREGDVIGALIVEQMVDNRIADGFTQRVDVVRSHSETALGNALEHEGLFLMPLWKTLGKATWMFRRHTLPKTVLVTGAIAGAIAASLLVQKEFLLEGDGKLRPRDVANVFAQIDGTVKSIDVTDEAQVERGQALVELESVDLEKDLTATRGRLNTIDAEHATINREITGQRGDELSPEERAQKLGRRASLYEELISLRAELKLLETKQQQLTVTSPLTGQVITSRVEERLMGRPVRRGQVLLEIADPEGEWILEVEMPEKRLGHITKAIRESPDKSLEVEFLLATNTEQTLTGRLTEPGIAASAEVRGDDGNTVLLTVEFDQKEFREAATDPKVGAEVKARVHCGRASLAYAYLHDLVDFVRSKILFRL</sequence>